<accession>A0ABT1Z6N0</accession>
<dbReference type="Pfam" id="PF20485">
    <property type="entry name" value="DUF6724"/>
    <property type="match status" value="1"/>
</dbReference>
<dbReference type="EMBL" id="JANSKA010000001">
    <property type="protein sequence ID" value="MCR9035876.1"/>
    <property type="molecule type" value="Genomic_DNA"/>
</dbReference>
<reference evidence="3 4" key="1">
    <citation type="submission" date="2022-08" db="EMBL/GenBank/DDBJ databases">
        <title>Tractidigestivibacter montrealensis type strain KD21.</title>
        <authorList>
            <person name="Diop K."/>
            <person name="Richard C."/>
            <person name="Routy B."/>
        </authorList>
    </citation>
    <scope>NUCLEOTIDE SEQUENCE [LARGE SCALE GENOMIC DNA]</scope>
    <source>
        <strain evidence="3 4">KD21</strain>
    </source>
</reference>
<evidence type="ECO:0000256" key="2">
    <source>
        <dbReference type="SAM" id="Phobius"/>
    </source>
</evidence>
<feature type="compositionally biased region" description="Acidic residues" evidence="1">
    <location>
        <begin position="47"/>
        <end position="65"/>
    </location>
</feature>
<dbReference type="Proteomes" id="UP001204320">
    <property type="component" value="Unassembled WGS sequence"/>
</dbReference>
<protein>
    <submittedName>
        <fullName evidence="3">Uncharacterized protein</fullName>
    </submittedName>
</protein>
<gene>
    <name evidence="3" type="ORF">NVS32_02780</name>
</gene>
<dbReference type="InterPro" id="IPR046570">
    <property type="entry name" value="DUF6724"/>
</dbReference>
<dbReference type="RefSeq" id="WP_258498552.1">
    <property type="nucleotide sequence ID" value="NZ_JANSKA010000001.1"/>
</dbReference>
<keyword evidence="2" id="KW-1133">Transmembrane helix</keyword>
<proteinExistence type="predicted"/>
<organism evidence="3 4">
    <name type="scientific">Tractidigestivibacter montrealensis</name>
    <dbReference type="NCBI Taxonomy" id="2972466"/>
    <lineage>
        <taxon>Bacteria</taxon>
        <taxon>Bacillati</taxon>
        <taxon>Actinomycetota</taxon>
        <taxon>Coriobacteriia</taxon>
        <taxon>Coriobacteriales</taxon>
        <taxon>Atopobiaceae</taxon>
        <taxon>Tractidigestivibacter</taxon>
    </lineage>
</organism>
<sequence>MDFFTWLFSDRTGVVCLVIGGMLVCLLISFVLERRTRKEYYNHEKSDDDWDLFDDDEDEDEDADK</sequence>
<keyword evidence="2" id="KW-0472">Membrane</keyword>
<comment type="caution">
    <text evidence="3">The sequence shown here is derived from an EMBL/GenBank/DDBJ whole genome shotgun (WGS) entry which is preliminary data.</text>
</comment>
<feature type="transmembrane region" description="Helical" evidence="2">
    <location>
        <begin position="12"/>
        <end position="32"/>
    </location>
</feature>
<keyword evidence="2" id="KW-0812">Transmembrane</keyword>
<evidence type="ECO:0000313" key="4">
    <source>
        <dbReference type="Proteomes" id="UP001204320"/>
    </source>
</evidence>
<evidence type="ECO:0000313" key="3">
    <source>
        <dbReference type="EMBL" id="MCR9035876.1"/>
    </source>
</evidence>
<feature type="region of interest" description="Disordered" evidence="1">
    <location>
        <begin position="46"/>
        <end position="65"/>
    </location>
</feature>
<keyword evidence="4" id="KW-1185">Reference proteome</keyword>
<name>A0ABT1Z6N0_9ACTN</name>
<evidence type="ECO:0000256" key="1">
    <source>
        <dbReference type="SAM" id="MobiDB-lite"/>
    </source>
</evidence>